<organism evidence="13 14">
    <name type="scientific">Zestomonas carbonaria</name>
    <dbReference type="NCBI Taxonomy" id="2762745"/>
    <lineage>
        <taxon>Bacteria</taxon>
        <taxon>Pseudomonadati</taxon>
        <taxon>Pseudomonadota</taxon>
        <taxon>Gammaproteobacteria</taxon>
        <taxon>Pseudomonadales</taxon>
        <taxon>Pseudomonadaceae</taxon>
        <taxon>Zestomonas</taxon>
    </lineage>
</organism>
<keyword evidence="4" id="KW-1134">Transmembrane beta strand</keyword>
<dbReference type="FunFam" id="2.60.40.3110:FF:000001">
    <property type="entry name" value="Putative fimbrial outer membrane usher"/>
    <property type="match status" value="1"/>
</dbReference>
<keyword evidence="5 9" id="KW-0812">Transmembrane</keyword>
<dbReference type="PANTHER" id="PTHR30451:SF20">
    <property type="entry name" value="FIMBRIAE USHER"/>
    <property type="match status" value="1"/>
</dbReference>
<dbReference type="InterPro" id="IPR025885">
    <property type="entry name" value="PapC_N"/>
</dbReference>
<evidence type="ECO:0000256" key="1">
    <source>
        <dbReference type="ARBA" id="ARBA00004571"/>
    </source>
</evidence>
<evidence type="ECO:0000259" key="12">
    <source>
        <dbReference type="Pfam" id="PF13954"/>
    </source>
</evidence>
<dbReference type="Gene3D" id="2.60.40.3110">
    <property type="match status" value="1"/>
</dbReference>
<feature type="domain" description="PapC-like C-terminal" evidence="11">
    <location>
        <begin position="752"/>
        <end position="813"/>
    </location>
</feature>
<gene>
    <name evidence="13" type="primary">htrE_3</name>
    <name evidence="13" type="ORF">PSEWESI4_04789</name>
</gene>
<dbReference type="Proteomes" id="UP000583387">
    <property type="component" value="Unassembled WGS sequence"/>
</dbReference>
<keyword evidence="7 9" id="KW-0472">Membrane</keyword>
<comment type="subcellular location">
    <subcellularLocation>
        <location evidence="1 9">Cell outer membrane</location>
        <topology evidence="1 9">Multi-pass membrane protein</topology>
    </subcellularLocation>
</comment>
<evidence type="ECO:0000256" key="6">
    <source>
        <dbReference type="ARBA" id="ARBA00022729"/>
    </source>
</evidence>
<feature type="signal peptide" evidence="10">
    <location>
        <begin position="1"/>
        <end position="31"/>
    </location>
</feature>
<keyword evidence="14" id="KW-1185">Reference proteome</keyword>
<dbReference type="EMBL" id="CAJFCI010000089">
    <property type="protein sequence ID" value="CAD5110466.1"/>
    <property type="molecule type" value="Genomic_DNA"/>
</dbReference>
<dbReference type="Gene3D" id="2.60.40.2070">
    <property type="match status" value="1"/>
</dbReference>
<comment type="caution">
    <text evidence="13">The sequence shown here is derived from an EMBL/GenBank/DDBJ whole genome shotgun (WGS) entry which is preliminary data.</text>
</comment>
<keyword evidence="6 10" id="KW-0732">Signal</keyword>
<evidence type="ECO:0000256" key="5">
    <source>
        <dbReference type="ARBA" id="ARBA00022692"/>
    </source>
</evidence>
<dbReference type="InterPro" id="IPR025949">
    <property type="entry name" value="PapC-like_C"/>
</dbReference>
<evidence type="ECO:0000256" key="9">
    <source>
        <dbReference type="RuleBase" id="RU003884"/>
    </source>
</evidence>
<dbReference type="GO" id="GO:0009297">
    <property type="term" value="P:pilus assembly"/>
    <property type="evidence" value="ECO:0007669"/>
    <property type="project" value="InterPro"/>
</dbReference>
<dbReference type="Gene3D" id="3.10.20.410">
    <property type="match status" value="1"/>
</dbReference>
<dbReference type="Pfam" id="PF00577">
    <property type="entry name" value="Usher"/>
    <property type="match status" value="1"/>
</dbReference>
<evidence type="ECO:0000313" key="13">
    <source>
        <dbReference type="EMBL" id="CAD5110466.1"/>
    </source>
</evidence>
<evidence type="ECO:0000256" key="10">
    <source>
        <dbReference type="SAM" id="SignalP"/>
    </source>
</evidence>
<dbReference type="GO" id="GO:0015473">
    <property type="term" value="F:fimbrial usher porin activity"/>
    <property type="evidence" value="ECO:0007669"/>
    <property type="project" value="InterPro"/>
</dbReference>
<dbReference type="Gene3D" id="2.60.40.2610">
    <property type="entry name" value="Outer membrane usher protein FimD, plug domain"/>
    <property type="match status" value="1"/>
</dbReference>
<evidence type="ECO:0000256" key="4">
    <source>
        <dbReference type="ARBA" id="ARBA00022452"/>
    </source>
</evidence>
<keyword evidence="9" id="KW-1029">Fimbrium biogenesis</keyword>
<evidence type="ECO:0000256" key="2">
    <source>
        <dbReference type="ARBA" id="ARBA00008064"/>
    </source>
</evidence>
<comment type="similarity">
    <text evidence="2 9">Belongs to the fimbrial export usher family.</text>
</comment>
<sequence>MAPPRTMTSKNTLNPLAAMIFGGTVALPAVAESFDEGVVFNDAFLPEDSRHLDLSRYEKGNPVLPGGYRADLALNGRLVGRRDIRIADGRDGGNAHVCFDRALLELLGVDLGKLPTEIGSDACQRLPDLIDGASVTFDPSQQRLDVSLPQASLRSNARGYVSPELWDRGVTAGILGYDFNGNRNRTDSGSFDSAYLGLSAGFNLGDWRLRHNGSLSWHQRNGRDYQSLDVYAQRDVTALKSQLTLGEANTRGELFDSQAYRGVQLASDDRMQPESRRGYAPVIRGIARTSARVSVRQNGNLLYETTVAPGAFVIDDLYPSGYGGDLDVTVHEADGSEQGFQVPYASVSQLLRPGTTRYSFVAGETRNHYIDEQANLFQGTVQRGLGNSLTGYGGVQGSDDYQAVMAGAAFGTPIGALAVDLTRSRAALSHGRQSGESLRLSYNKNILATGSNFALAAYRFSSEEYLGLDDALRIIDAQRRGLDDSLIGRPRSRLSLTANQSLGDYGQLALTGFSQNYWNLPGSDLQYQIGYSRQFGSITFGANANRTRMGSGSMQNSLLFSIGMPLAFGSQRPQLSARLARDARGDYSEQAALSGSAGEDRQYRYGLTVGHEGGNDALSTSLSGQYIGSSAIVGTTLSQGQGYRSQSLNLSGSAVVHPGGVTLTPYRGDTLAVLGAEGAAGARVVGYPGLALDGRGYAVLPYLRPYELNEVAIDPNGTPLDLELQETSQQVAPRAGAVVLLRYAALDGQALLLRATQEDGRPLPFGASVTDPSGATVGMMGQGSQLYARVKADTRRLEIAWGERPDQRCSLDLDSGAEADAVCRTSAPNLETDGDRLP</sequence>
<evidence type="ECO:0000256" key="8">
    <source>
        <dbReference type="ARBA" id="ARBA00023237"/>
    </source>
</evidence>
<dbReference type="InterPro" id="IPR042186">
    <property type="entry name" value="FimD_plug_dom"/>
</dbReference>
<evidence type="ECO:0000256" key="3">
    <source>
        <dbReference type="ARBA" id="ARBA00022448"/>
    </source>
</evidence>
<keyword evidence="3 9" id="KW-0813">Transport</keyword>
<dbReference type="Pfam" id="PF13953">
    <property type="entry name" value="PapC_C"/>
    <property type="match status" value="1"/>
</dbReference>
<dbReference type="SUPFAM" id="SSF141729">
    <property type="entry name" value="FimD N-terminal domain-like"/>
    <property type="match status" value="1"/>
</dbReference>
<feature type="chain" id="PRO_5030835864" evidence="10">
    <location>
        <begin position="32"/>
        <end position="838"/>
    </location>
</feature>
<dbReference type="InterPro" id="IPR037224">
    <property type="entry name" value="PapC_N_sf"/>
</dbReference>
<evidence type="ECO:0000313" key="14">
    <source>
        <dbReference type="Proteomes" id="UP000583387"/>
    </source>
</evidence>
<feature type="domain" description="PapC N-terminal" evidence="12">
    <location>
        <begin position="40"/>
        <end position="181"/>
    </location>
</feature>
<accession>A0A7U7IBV7</accession>
<dbReference type="InterPro" id="IPR000015">
    <property type="entry name" value="Fimb_usher"/>
</dbReference>
<name>A0A7U7IBV7_9GAMM</name>
<dbReference type="InterPro" id="IPR043142">
    <property type="entry name" value="PapC-like_C_sf"/>
</dbReference>
<dbReference type="PANTHER" id="PTHR30451">
    <property type="entry name" value="OUTER MEMBRANE USHER PROTEIN"/>
    <property type="match status" value="1"/>
</dbReference>
<keyword evidence="8 9" id="KW-0998">Cell outer membrane</keyword>
<evidence type="ECO:0000259" key="11">
    <source>
        <dbReference type="Pfam" id="PF13953"/>
    </source>
</evidence>
<reference evidence="13 14" key="1">
    <citation type="submission" date="2020-08" db="EMBL/GenBank/DDBJ databases">
        <authorList>
            <person name="Criscuolo A."/>
        </authorList>
    </citation>
    <scope>NUCLEOTIDE SEQUENCE [LARGE SCALE GENOMIC DNA]</scope>
    <source>
        <strain evidence="13">CIP111764</strain>
    </source>
</reference>
<protein>
    <submittedName>
        <fullName evidence="13">Outer membrane usher protein HtrE</fullName>
    </submittedName>
</protein>
<dbReference type="AlphaFoldDB" id="A0A7U7IBV7"/>
<dbReference type="InterPro" id="IPR018030">
    <property type="entry name" value="Fimbrial_membr_usher_CS"/>
</dbReference>
<dbReference type="GO" id="GO:0009279">
    <property type="term" value="C:cell outer membrane"/>
    <property type="evidence" value="ECO:0007669"/>
    <property type="project" value="UniProtKB-SubCell"/>
</dbReference>
<dbReference type="PROSITE" id="PS01151">
    <property type="entry name" value="FIMBRIAL_USHER"/>
    <property type="match status" value="1"/>
</dbReference>
<dbReference type="Pfam" id="PF13954">
    <property type="entry name" value="PapC_N"/>
    <property type="match status" value="1"/>
</dbReference>
<proteinExistence type="inferred from homology"/>
<evidence type="ECO:0000256" key="7">
    <source>
        <dbReference type="ARBA" id="ARBA00023136"/>
    </source>
</evidence>